<dbReference type="AlphaFoldDB" id="A0A6C0AED7"/>
<name>A0A6C0AED7_9ZZZZ</name>
<sequence length="131" mass="15911">MRMKKLKNKINFFKIKIMNTVLIGKCMHVNPTEEQRLEAKKYQNDLNEKLQKLDDKAYEILYICQANHKHMNIDEIDHYVDELTELQNQRIKLTGGRFSYPLQILTKNFLKYLEVLWIQKYQTGTRYQLHF</sequence>
<reference evidence="1" key="1">
    <citation type="journal article" date="2020" name="Nature">
        <title>Giant virus diversity and host interactions through global metagenomics.</title>
        <authorList>
            <person name="Schulz F."/>
            <person name="Roux S."/>
            <person name="Paez-Espino D."/>
            <person name="Jungbluth S."/>
            <person name="Walsh D.A."/>
            <person name="Denef V.J."/>
            <person name="McMahon K.D."/>
            <person name="Konstantinidis K.T."/>
            <person name="Eloe-Fadrosh E.A."/>
            <person name="Kyrpides N.C."/>
            <person name="Woyke T."/>
        </authorList>
    </citation>
    <scope>NUCLEOTIDE SEQUENCE</scope>
    <source>
        <strain evidence="1">GVMAG-S-1021933-23</strain>
    </source>
</reference>
<organism evidence="1">
    <name type="scientific">viral metagenome</name>
    <dbReference type="NCBI Taxonomy" id="1070528"/>
    <lineage>
        <taxon>unclassified sequences</taxon>
        <taxon>metagenomes</taxon>
        <taxon>organismal metagenomes</taxon>
    </lineage>
</organism>
<protein>
    <submittedName>
        <fullName evidence="1">Uncharacterized protein</fullName>
    </submittedName>
</protein>
<dbReference type="EMBL" id="MN740594">
    <property type="protein sequence ID" value="QHS78098.1"/>
    <property type="molecule type" value="Genomic_DNA"/>
</dbReference>
<accession>A0A6C0AED7</accession>
<proteinExistence type="predicted"/>
<evidence type="ECO:0000313" key="1">
    <source>
        <dbReference type="EMBL" id="QHS78098.1"/>
    </source>
</evidence>